<dbReference type="Pfam" id="PF01266">
    <property type="entry name" value="DAO"/>
    <property type="match status" value="1"/>
</dbReference>
<dbReference type="SUPFAM" id="SSF51905">
    <property type="entry name" value="FAD/NAD(P)-binding domain"/>
    <property type="match status" value="1"/>
</dbReference>
<evidence type="ECO:0000256" key="1">
    <source>
        <dbReference type="ARBA" id="ARBA00009410"/>
    </source>
</evidence>
<dbReference type="Gene3D" id="3.50.50.60">
    <property type="entry name" value="FAD/NAD(P)-binding domain"/>
    <property type="match status" value="2"/>
</dbReference>
<keyword evidence="2" id="KW-0560">Oxidoreductase</keyword>
<dbReference type="PANTHER" id="PTHR13847">
    <property type="entry name" value="SARCOSINE DEHYDROGENASE-RELATED"/>
    <property type="match status" value="1"/>
</dbReference>
<comment type="similarity">
    <text evidence="1">Belongs to the DadA oxidoreductase family.</text>
</comment>
<evidence type="ECO:0000313" key="4">
    <source>
        <dbReference type="EMBL" id="TPF74260.1"/>
    </source>
</evidence>
<protein>
    <submittedName>
        <fullName evidence="4">FAD-dependent oxidoreductase</fullName>
    </submittedName>
</protein>
<evidence type="ECO:0000313" key="5">
    <source>
        <dbReference type="Proteomes" id="UP000315388"/>
    </source>
</evidence>
<dbReference type="RefSeq" id="WP_140905967.1">
    <property type="nucleotide sequence ID" value="NZ_JBHTMD010000012.1"/>
</dbReference>
<dbReference type="PROSITE" id="PS51318">
    <property type="entry name" value="TAT"/>
    <property type="match status" value="1"/>
</dbReference>
<dbReference type="EMBL" id="VEWJ01000013">
    <property type="protein sequence ID" value="TPF74260.1"/>
    <property type="molecule type" value="Genomic_DNA"/>
</dbReference>
<sequence>MVAISRRRFIKNTGLAFGGALVGATGGAMFASSPGWRAPSDVPLAEPVETSHELPASADVVVIGGGIAGISTALFLNERGLNTVVLEKGVVAGEQSSRAFGWIYSNGWDLGKLELTNRSKAIWQGFAAHFGEDIGFRQSGNFSLLSNEEEVEASRSWLSSALEVQPQMDLRIVTGNELDALIPGASGKFIAALYQASDGTAEPTWSVSRIARGAMREGVKIIAPVAARTIEREAGRVAGVHTELGFIKAKAVVIAGGAWSSLFARNAGYTLPQLAINSSMQRVSRIDDALPGAGYGPDFAWRQMANGETAIGVSTNNSPITEDNFRFLFDFLPALRHADGLIKVRSSSDFFASLHVKSKWTADEISPFEDVRMLSANVDTQEADRALASLRRAYPQYDNAIIRQRWAGMIDATPDSTQYIGEVPDVPGLFVITGFSGNGLTTAPASGEMIAQMIAGQETTADSSIYRLNRFTDGSEYVFRH</sequence>
<accession>A0A502BJI1</accession>
<name>A0A502BJI1_9HYPH</name>
<evidence type="ECO:0000256" key="2">
    <source>
        <dbReference type="ARBA" id="ARBA00023002"/>
    </source>
</evidence>
<dbReference type="GO" id="GO:0008718">
    <property type="term" value="F:D-amino-acid dehydrogenase activity"/>
    <property type="evidence" value="ECO:0007669"/>
    <property type="project" value="TreeGrafter"/>
</dbReference>
<dbReference type="InterPro" id="IPR036188">
    <property type="entry name" value="FAD/NAD-bd_sf"/>
</dbReference>
<dbReference type="AlphaFoldDB" id="A0A502BJI1"/>
<dbReference type="InterPro" id="IPR006076">
    <property type="entry name" value="FAD-dep_OxRdtase"/>
</dbReference>
<reference evidence="4 5" key="1">
    <citation type="journal article" date="2003" name="Int. J. Syst. Evol. Microbiol.">
        <title>Towards a standardized format for the description of a novel species (of an established genus): Ochrobactrum gallinifaecis sp. nov.</title>
        <authorList>
            <person name="Kampfer P."/>
            <person name="Buczolits S."/>
            <person name="Albrecht A."/>
            <person name="Busse H.J."/>
            <person name="Stackebrandt E."/>
        </authorList>
    </citation>
    <scope>NUCLEOTIDE SEQUENCE [LARGE SCALE GENOMIC DNA]</scope>
    <source>
        <strain evidence="4 5">ISO 196</strain>
    </source>
</reference>
<feature type="domain" description="FAD dependent oxidoreductase" evidence="3">
    <location>
        <begin position="59"/>
        <end position="453"/>
    </location>
</feature>
<dbReference type="GO" id="GO:0055130">
    <property type="term" value="P:D-alanine catabolic process"/>
    <property type="evidence" value="ECO:0007669"/>
    <property type="project" value="TreeGrafter"/>
</dbReference>
<dbReference type="GO" id="GO:0005886">
    <property type="term" value="C:plasma membrane"/>
    <property type="evidence" value="ECO:0007669"/>
    <property type="project" value="TreeGrafter"/>
</dbReference>
<dbReference type="Proteomes" id="UP000315388">
    <property type="component" value="Unassembled WGS sequence"/>
</dbReference>
<keyword evidence="5" id="KW-1185">Reference proteome</keyword>
<dbReference type="OrthoDB" id="9787190at2"/>
<dbReference type="GO" id="GO:0005737">
    <property type="term" value="C:cytoplasm"/>
    <property type="evidence" value="ECO:0007669"/>
    <property type="project" value="TreeGrafter"/>
</dbReference>
<gene>
    <name evidence="4" type="ORF">FHY56_15005</name>
</gene>
<proteinExistence type="inferred from homology"/>
<dbReference type="InterPro" id="IPR006311">
    <property type="entry name" value="TAT_signal"/>
</dbReference>
<organism evidence="4 5">
    <name type="scientific">Brucella gallinifaecis</name>
    <dbReference type="NCBI Taxonomy" id="215590"/>
    <lineage>
        <taxon>Bacteria</taxon>
        <taxon>Pseudomonadati</taxon>
        <taxon>Pseudomonadota</taxon>
        <taxon>Alphaproteobacteria</taxon>
        <taxon>Hyphomicrobiales</taxon>
        <taxon>Brucellaceae</taxon>
        <taxon>Brucella/Ochrobactrum group</taxon>
        <taxon>Brucella</taxon>
    </lineage>
</organism>
<evidence type="ECO:0000259" key="3">
    <source>
        <dbReference type="Pfam" id="PF01266"/>
    </source>
</evidence>
<comment type="caution">
    <text evidence="4">The sequence shown here is derived from an EMBL/GenBank/DDBJ whole genome shotgun (WGS) entry which is preliminary data.</text>
</comment>
<dbReference type="PANTHER" id="PTHR13847:SF280">
    <property type="entry name" value="D-AMINO ACID DEHYDROGENASE"/>
    <property type="match status" value="1"/>
</dbReference>
<dbReference type="Gene3D" id="3.30.9.10">
    <property type="entry name" value="D-Amino Acid Oxidase, subunit A, domain 2"/>
    <property type="match status" value="2"/>
</dbReference>